<sequence>MINLFVCVVIFTKHGVLDFDNLKIAPFQVSNKKKLAKKSNFF</sequence>
<protein>
    <submittedName>
        <fullName evidence="2">Uncharacterized protein</fullName>
    </submittedName>
</protein>
<evidence type="ECO:0000313" key="3">
    <source>
        <dbReference type="Proteomes" id="UP000070198"/>
    </source>
</evidence>
<accession>A0A139R5W6</accession>
<dbReference type="EMBL" id="LQXV01000109">
    <property type="protein sequence ID" value="KXU10064.1"/>
    <property type="molecule type" value="Genomic_DNA"/>
</dbReference>
<name>A0A139R5W6_9STRE</name>
<gene>
    <name evidence="1" type="ORF">SGADD02_00417</name>
    <name evidence="2" type="ORF">SGADD03_00340</name>
</gene>
<reference evidence="3 4" key="1">
    <citation type="submission" date="2016-01" db="EMBL/GenBank/DDBJ databases">
        <title>Highly variable Streptococcus oralis are common among viridans streptococci isolated from primates.</title>
        <authorList>
            <person name="Denapaite D."/>
            <person name="Rieger M."/>
            <person name="Koendgen S."/>
            <person name="Brueckner R."/>
            <person name="Ochigava I."/>
            <person name="Kappeler P."/>
            <person name="Maetz-Rensing K."/>
            <person name="Leendertz F."/>
            <person name="Hakenbeck R."/>
        </authorList>
    </citation>
    <scope>NUCLEOTIDE SEQUENCE [LARGE SCALE GENOMIC DNA]</scope>
    <source>
        <strain evidence="1 3">DD02</strain>
        <strain evidence="2 4">DD03</strain>
    </source>
</reference>
<dbReference type="Proteomes" id="UP000071927">
    <property type="component" value="Unassembled WGS sequence"/>
</dbReference>
<dbReference type="Proteomes" id="UP000070198">
    <property type="component" value="Unassembled WGS sequence"/>
</dbReference>
<evidence type="ECO:0000313" key="2">
    <source>
        <dbReference type="EMBL" id="KXU10064.1"/>
    </source>
</evidence>
<comment type="caution">
    <text evidence="2">The sequence shown here is derived from an EMBL/GenBank/DDBJ whole genome shotgun (WGS) entry which is preliminary data.</text>
</comment>
<evidence type="ECO:0000313" key="4">
    <source>
        <dbReference type="Proteomes" id="UP000071927"/>
    </source>
</evidence>
<organism evidence="2 4">
    <name type="scientific">Streptococcus gallolyticus</name>
    <dbReference type="NCBI Taxonomy" id="315405"/>
    <lineage>
        <taxon>Bacteria</taxon>
        <taxon>Bacillati</taxon>
        <taxon>Bacillota</taxon>
        <taxon>Bacilli</taxon>
        <taxon>Lactobacillales</taxon>
        <taxon>Streptococcaceae</taxon>
        <taxon>Streptococcus</taxon>
    </lineage>
</organism>
<dbReference type="AlphaFoldDB" id="A0A139R5W6"/>
<evidence type="ECO:0000313" key="1">
    <source>
        <dbReference type="EMBL" id="KXT72820.1"/>
    </source>
</evidence>
<dbReference type="EMBL" id="LQOF01000039">
    <property type="protein sequence ID" value="KXT72820.1"/>
    <property type="molecule type" value="Genomic_DNA"/>
</dbReference>
<proteinExistence type="predicted"/>